<dbReference type="STRING" id="34508.A0A4U8UVS1"/>
<comment type="caution">
    <text evidence="3">The sequence shown here is derived from an EMBL/GenBank/DDBJ whole genome shotgun (WGS) entry which is preliminary data.</text>
</comment>
<name>A0A4U8UVS1_STECR</name>
<proteinExistence type="inferred from homology"/>
<organism evidence="3 4">
    <name type="scientific">Steinernema carpocapsae</name>
    <name type="common">Entomopathogenic nematode</name>
    <dbReference type="NCBI Taxonomy" id="34508"/>
    <lineage>
        <taxon>Eukaryota</taxon>
        <taxon>Metazoa</taxon>
        <taxon>Ecdysozoa</taxon>
        <taxon>Nematoda</taxon>
        <taxon>Chromadorea</taxon>
        <taxon>Rhabditida</taxon>
        <taxon>Tylenchina</taxon>
        <taxon>Panagrolaimomorpha</taxon>
        <taxon>Strongyloidoidea</taxon>
        <taxon>Steinernematidae</taxon>
        <taxon>Steinernema</taxon>
    </lineage>
</organism>
<dbReference type="InterPro" id="IPR017438">
    <property type="entry name" value="ATP-NAD_kinase_N"/>
</dbReference>
<dbReference type="InterPro" id="IPR016064">
    <property type="entry name" value="NAD/diacylglycerol_kinase_sf"/>
</dbReference>
<protein>
    <recommendedName>
        <fullName evidence="2">NAD(+) kinase</fullName>
        <ecNumber evidence="2">2.7.1.23</ecNumber>
    </recommendedName>
</protein>
<evidence type="ECO:0000313" key="4">
    <source>
        <dbReference type="Proteomes" id="UP000298663"/>
    </source>
</evidence>
<sequence>MAARFRFSARLNAGLAGGVSRHHRRILSTSCKKSNSNIPGRPLTSLLGLDCFHQLMIRRQPSNQSRSHSISGDMGVMLDEAARSLRSPPDAMILSSANLLHHPLCSQGTSAASVQPEDALSPNVKVQPSTFMPHRVVVLSKTTRLQYEVQQCGILDEDVLTEHLRRQGIDFAELKRKHCLQSAYIRAICDELRKSDVDVRVVLREDYTSKLVDWADLIISAGGDGTFLTAASKVDDRKPVIGINTDPIGSEGHLCLTGKLQRKPQEVIKQVLGGEFK</sequence>
<dbReference type="Pfam" id="PF01513">
    <property type="entry name" value="NAD_kinase"/>
    <property type="match status" value="1"/>
</dbReference>
<comment type="similarity">
    <text evidence="1">Belongs to the NAD kinase family.</text>
</comment>
<reference evidence="3 4" key="1">
    <citation type="journal article" date="2015" name="Genome Biol.">
        <title>Comparative genomics of Steinernema reveals deeply conserved gene regulatory networks.</title>
        <authorList>
            <person name="Dillman A.R."/>
            <person name="Macchietto M."/>
            <person name="Porter C.F."/>
            <person name="Rogers A."/>
            <person name="Williams B."/>
            <person name="Antoshechkin I."/>
            <person name="Lee M.M."/>
            <person name="Goodwin Z."/>
            <person name="Lu X."/>
            <person name="Lewis E.E."/>
            <person name="Goodrich-Blair H."/>
            <person name="Stock S.P."/>
            <person name="Adams B.J."/>
            <person name="Sternberg P.W."/>
            <person name="Mortazavi A."/>
        </authorList>
    </citation>
    <scope>NUCLEOTIDE SEQUENCE [LARGE SCALE GENOMIC DNA]</scope>
    <source>
        <strain evidence="3 4">ALL</strain>
    </source>
</reference>
<dbReference type="PANTHER" id="PTHR13158:SF5">
    <property type="entry name" value="NAD KINASE 2, MITOCHONDRIAL"/>
    <property type="match status" value="1"/>
</dbReference>
<dbReference type="EC" id="2.7.1.23" evidence="2"/>
<dbReference type="GO" id="GO:0019674">
    <property type="term" value="P:NAD+ metabolic process"/>
    <property type="evidence" value="ECO:0007669"/>
    <property type="project" value="TreeGrafter"/>
</dbReference>
<evidence type="ECO:0000313" key="3">
    <source>
        <dbReference type="EMBL" id="TMS37530.1"/>
    </source>
</evidence>
<dbReference type="GO" id="GO:0003951">
    <property type="term" value="F:NAD+ kinase activity"/>
    <property type="evidence" value="ECO:0007669"/>
    <property type="project" value="UniProtKB-EC"/>
</dbReference>
<dbReference type="AlphaFoldDB" id="A0A4U8UVS1"/>
<dbReference type="Gene3D" id="3.40.50.10330">
    <property type="entry name" value="Probable inorganic polyphosphate/atp-NAD kinase, domain 1"/>
    <property type="match status" value="1"/>
</dbReference>
<evidence type="ECO:0000256" key="1">
    <source>
        <dbReference type="ARBA" id="ARBA00010995"/>
    </source>
</evidence>
<dbReference type="OrthoDB" id="5876211at2759"/>
<gene>
    <name evidence="3" type="ORF">L596_004442</name>
</gene>
<dbReference type="Proteomes" id="UP000298663">
    <property type="component" value="Unassembled WGS sequence"/>
</dbReference>
<dbReference type="GO" id="GO:0006741">
    <property type="term" value="P:NADP+ biosynthetic process"/>
    <property type="evidence" value="ECO:0007669"/>
    <property type="project" value="InterPro"/>
</dbReference>
<keyword evidence="4" id="KW-1185">Reference proteome</keyword>
<dbReference type="SUPFAM" id="SSF111331">
    <property type="entry name" value="NAD kinase/diacylglycerol kinase-like"/>
    <property type="match status" value="1"/>
</dbReference>
<dbReference type="GO" id="GO:0005739">
    <property type="term" value="C:mitochondrion"/>
    <property type="evidence" value="ECO:0007669"/>
    <property type="project" value="TreeGrafter"/>
</dbReference>
<reference evidence="3 4" key="2">
    <citation type="journal article" date="2019" name="G3 (Bethesda)">
        <title>Hybrid Assembly of the Genome of the Entomopathogenic Nematode Steinernema carpocapsae Identifies the X-Chromosome.</title>
        <authorList>
            <person name="Serra L."/>
            <person name="Macchietto M."/>
            <person name="Macias-Munoz A."/>
            <person name="McGill C.J."/>
            <person name="Rodriguez I.M."/>
            <person name="Rodriguez B."/>
            <person name="Murad R."/>
            <person name="Mortazavi A."/>
        </authorList>
    </citation>
    <scope>NUCLEOTIDE SEQUENCE [LARGE SCALE GENOMIC DNA]</scope>
    <source>
        <strain evidence="3 4">ALL</strain>
    </source>
</reference>
<dbReference type="PANTHER" id="PTHR13158">
    <property type="match status" value="1"/>
</dbReference>
<dbReference type="EMBL" id="AZBU02000001">
    <property type="protein sequence ID" value="TMS37530.1"/>
    <property type="molecule type" value="Genomic_DNA"/>
</dbReference>
<evidence type="ECO:0000256" key="2">
    <source>
        <dbReference type="ARBA" id="ARBA00012120"/>
    </source>
</evidence>
<dbReference type="InterPro" id="IPR002504">
    <property type="entry name" value="NADK"/>
</dbReference>
<accession>A0A4U8UVS1</accession>